<protein>
    <submittedName>
        <fullName evidence="11">Cytochrome P450</fullName>
    </submittedName>
</protein>
<keyword evidence="7 9" id="KW-0408">Iron</keyword>
<proteinExistence type="inferred from homology"/>
<reference evidence="11" key="1">
    <citation type="submission" date="2023-03" db="EMBL/GenBank/DDBJ databases">
        <title>Massive genome expansion in bonnet fungi (Mycena s.s.) driven by repeated elements and novel gene families across ecological guilds.</title>
        <authorList>
            <consortium name="Lawrence Berkeley National Laboratory"/>
            <person name="Harder C.B."/>
            <person name="Miyauchi S."/>
            <person name="Viragh M."/>
            <person name="Kuo A."/>
            <person name="Thoen E."/>
            <person name="Andreopoulos B."/>
            <person name="Lu D."/>
            <person name="Skrede I."/>
            <person name="Drula E."/>
            <person name="Henrissat B."/>
            <person name="Morin E."/>
            <person name="Kohler A."/>
            <person name="Barry K."/>
            <person name="LaButti K."/>
            <person name="Morin E."/>
            <person name="Salamov A."/>
            <person name="Lipzen A."/>
            <person name="Mereny Z."/>
            <person name="Hegedus B."/>
            <person name="Baldrian P."/>
            <person name="Stursova M."/>
            <person name="Weitz H."/>
            <person name="Taylor A."/>
            <person name="Grigoriev I.V."/>
            <person name="Nagy L.G."/>
            <person name="Martin F."/>
            <person name="Kauserud H."/>
        </authorList>
    </citation>
    <scope>NUCLEOTIDE SEQUENCE</scope>
    <source>
        <strain evidence="11">CBHHK188m</strain>
    </source>
</reference>
<organism evidence="11 12">
    <name type="scientific">Mycena maculata</name>
    <dbReference type="NCBI Taxonomy" id="230809"/>
    <lineage>
        <taxon>Eukaryota</taxon>
        <taxon>Fungi</taxon>
        <taxon>Dikarya</taxon>
        <taxon>Basidiomycota</taxon>
        <taxon>Agaricomycotina</taxon>
        <taxon>Agaricomycetes</taxon>
        <taxon>Agaricomycetidae</taxon>
        <taxon>Agaricales</taxon>
        <taxon>Marasmiineae</taxon>
        <taxon>Mycenaceae</taxon>
        <taxon>Mycena</taxon>
    </lineage>
</organism>
<evidence type="ECO:0000313" key="12">
    <source>
        <dbReference type="Proteomes" id="UP001215280"/>
    </source>
</evidence>
<dbReference type="SUPFAM" id="SSF48264">
    <property type="entry name" value="Cytochrome P450"/>
    <property type="match status" value="1"/>
</dbReference>
<dbReference type="Proteomes" id="UP001215280">
    <property type="component" value="Unassembled WGS sequence"/>
</dbReference>
<sequence>MPGLTPRCFDFRSTIVLAVTVAAIVQYFRKCRTPPLPPGPRGLPFVGNIFDVPSRDHWLRFSALGEAWGDISSLTAFGQTLIIVNSLKVAEDLLEVHGANFSDRPVVPMGGELVGFKHTLSLSQYGERVRKERKLFHQLFGSQHAISRFLPLISPEIHKLLQSILLNPTEVGREIKRTTGGIALRIAYGYQIIPGPDPHLDMFETAVSNFSAATKPAAFLVDLVPALRYWPEWLPGGGFQTTAKIWSKQLHETVGTIYESVRSDVAKGMAEPSFTSTLLEENTHEEYLIKWAAASIQAGGSDTAASQLQAFLVAMSLYPEVQAAAQKELDAIVGDRIPEISDRSRLPYVNALCKEVLRWHVAAPTGIPHRTRADFIYSRDDYNPLLIPKESLIIPNIWKMTHDPERYANPMIFDPTRFIATDGKPAEEDPARICFGFGRRICPGKLLADTTVFMACSAILAVFDVSKARENGVPVEPSVGQTTGTVSWPLPFKCSVEPRNARALALIHG</sequence>
<dbReference type="Gene3D" id="1.10.630.10">
    <property type="entry name" value="Cytochrome P450"/>
    <property type="match status" value="1"/>
</dbReference>
<dbReference type="InterPro" id="IPR017972">
    <property type="entry name" value="Cyt_P450_CS"/>
</dbReference>
<dbReference type="PANTHER" id="PTHR46300:SF7">
    <property type="entry name" value="P450, PUTATIVE (EUROFUNG)-RELATED"/>
    <property type="match status" value="1"/>
</dbReference>
<keyword evidence="4 9" id="KW-0349">Heme</keyword>
<evidence type="ECO:0000256" key="1">
    <source>
        <dbReference type="ARBA" id="ARBA00001971"/>
    </source>
</evidence>
<comment type="pathway">
    <text evidence="2">Secondary metabolite biosynthesis.</text>
</comment>
<evidence type="ECO:0000256" key="9">
    <source>
        <dbReference type="PIRSR" id="PIRSR602401-1"/>
    </source>
</evidence>
<dbReference type="AlphaFoldDB" id="A0AAD7HH15"/>
<dbReference type="GO" id="GO:0005506">
    <property type="term" value="F:iron ion binding"/>
    <property type="evidence" value="ECO:0007669"/>
    <property type="project" value="InterPro"/>
</dbReference>
<dbReference type="GO" id="GO:0020037">
    <property type="term" value="F:heme binding"/>
    <property type="evidence" value="ECO:0007669"/>
    <property type="project" value="InterPro"/>
</dbReference>
<dbReference type="InterPro" id="IPR036396">
    <property type="entry name" value="Cyt_P450_sf"/>
</dbReference>
<dbReference type="PROSITE" id="PS00086">
    <property type="entry name" value="CYTOCHROME_P450"/>
    <property type="match status" value="1"/>
</dbReference>
<evidence type="ECO:0000256" key="10">
    <source>
        <dbReference type="RuleBase" id="RU000461"/>
    </source>
</evidence>
<keyword evidence="8 10" id="KW-0503">Monooxygenase</keyword>
<keyword evidence="6 10" id="KW-0560">Oxidoreductase</keyword>
<evidence type="ECO:0000256" key="7">
    <source>
        <dbReference type="ARBA" id="ARBA00023004"/>
    </source>
</evidence>
<dbReference type="GO" id="GO:0016705">
    <property type="term" value="F:oxidoreductase activity, acting on paired donors, with incorporation or reduction of molecular oxygen"/>
    <property type="evidence" value="ECO:0007669"/>
    <property type="project" value="InterPro"/>
</dbReference>
<dbReference type="PRINTS" id="PR00463">
    <property type="entry name" value="EP450I"/>
</dbReference>
<evidence type="ECO:0000256" key="2">
    <source>
        <dbReference type="ARBA" id="ARBA00005179"/>
    </source>
</evidence>
<evidence type="ECO:0000256" key="4">
    <source>
        <dbReference type="ARBA" id="ARBA00022617"/>
    </source>
</evidence>
<dbReference type="InterPro" id="IPR050364">
    <property type="entry name" value="Cytochrome_P450_fung"/>
</dbReference>
<dbReference type="EMBL" id="JARJLG010000280">
    <property type="protein sequence ID" value="KAJ7720371.1"/>
    <property type="molecule type" value="Genomic_DNA"/>
</dbReference>
<comment type="similarity">
    <text evidence="3 10">Belongs to the cytochrome P450 family.</text>
</comment>
<accession>A0AAD7HH15</accession>
<comment type="caution">
    <text evidence="11">The sequence shown here is derived from an EMBL/GenBank/DDBJ whole genome shotgun (WGS) entry which is preliminary data.</text>
</comment>
<keyword evidence="5 9" id="KW-0479">Metal-binding</keyword>
<evidence type="ECO:0000256" key="6">
    <source>
        <dbReference type="ARBA" id="ARBA00023002"/>
    </source>
</evidence>
<keyword evidence="12" id="KW-1185">Reference proteome</keyword>
<evidence type="ECO:0000313" key="11">
    <source>
        <dbReference type="EMBL" id="KAJ7720371.1"/>
    </source>
</evidence>
<dbReference type="InterPro" id="IPR002401">
    <property type="entry name" value="Cyt_P450_E_grp-I"/>
</dbReference>
<evidence type="ECO:0000256" key="5">
    <source>
        <dbReference type="ARBA" id="ARBA00022723"/>
    </source>
</evidence>
<dbReference type="PANTHER" id="PTHR46300">
    <property type="entry name" value="P450, PUTATIVE (EUROFUNG)-RELATED-RELATED"/>
    <property type="match status" value="1"/>
</dbReference>
<dbReference type="GO" id="GO:0004497">
    <property type="term" value="F:monooxygenase activity"/>
    <property type="evidence" value="ECO:0007669"/>
    <property type="project" value="UniProtKB-KW"/>
</dbReference>
<name>A0AAD7HH15_9AGAR</name>
<evidence type="ECO:0000256" key="8">
    <source>
        <dbReference type="ARBA" id="ARBA00023033"/>
    </source>
</evidence>
<gene>
    <name evidence="11" type="ORF">DFH07DRAFT_858660</name>
</gene>
<evidence type="ECO:0000256" key="3">
    <source>
        <dbReference type="ARBA" id="ARBA00010617"/>
    </source>
</evidence>
<dbReference type="CDD" id="cd11065">
    <property type="entry name" value="CYP64-like"/>
    <property type="match status" value="1"/>
</dbReference>
<dbReference type="InterPro" id="IPR001128">
    <property type="entry name" value="Cyt_P450"/>
</dbReference>
<comment type="cofactor">
    <cofactor evidence="1 9">
        <name>heme</name>
        <dbReference type="ChEBI" id="CHEBI:30413"/>
    </cofactor>
</comment>
<feature type="binding site" description="axial binding residue" evidence="9">
    <location>
        <position position="442"/>
    </location>
    <ligand>
        <name>heme</name>
        <dbReference type="ChEBI" id="CHEBI:30413"/>
    </ligand>
    <ligandPart>
        <name>Fe</name>
        <dbReference type="ChEBI" id="CHEBI:18248"/>
    </ligandPart>
</feature>
<dbReference type="Pfam" id="PF00067">
    <property type="entry name" value="p450"/>
    <property type="match status" value="1"/>
</dbReference>